<dbReference type="PANTHER" id="PTHR45296:SF1">
    <property type="entry name" value="TRANSDUCIN_WD40 REPEAT-LIKE SUPERFAMILY PROTEIN"/>
    <property type="match status" value="1"/>
</dbReference>
<evidence type="ECO:0000313" key="1">
    <source>
        <dbReference type="EMBL" id="JAD86991.1"/>
    </source>
</evidence>
<reference evidence="1" key="2">
    <citation type="journal article" date="2015" name="Data Brief">
        <title>Shoot transcriptome of the giant reed, Arundo donax.</title>
        <authorList>
            <person name="Barrero R.A."/>
            <person name="Guerrero F.D."/>
            <person name="Moolhuijzen P."/>
            <person name="Goolsby J.A."/>
            <person name="Tidwell J."/>
            <person name="Bellgard S.E."/>
            <person name="Bellgard M.I."/>
        </authorList>
    </citation>
    <scope>NUCLEOTIDE SEQUENCE</scope>
    <source>
        <tissue evidence="1">Shoot tissue taken approximately 20 cm above the soil surface</tissue>
    </source>
</reference>
<protein>
    <submittedName>
        <fullName evidence="1">Uncharacterized protein</fullName>
    </submittedName>
</protein>
<accession>A0A0A9DGP1</accession>
<reference evidence="1" key="1">
    <citation type="submission" date="2014-09" db="EMBL/GenBank/DDBJ databases">
        <authorList>
            <person name="Magalhaes I.L.F."/>
            <person name="Oliveira U."/>
            <person name="Santos F.R."/>
            <person name="Vidigal T.H.D.A."/>
            <person name="Brescovit A.D."/>
            <person name="Santos A.J."/>
        </authorList>
    </citation>
    <scope>NUCLEOTIDE SEQUENCE</scope>
    <source>
        <tissue evidence="1">Shoot tissue taken approximately 20 cm above the soil surface</tissue>
    </source>
</reference>
<dbReference type="PANTHER" id="PTHR45296">
    <property type="entry name" value="TRANSDUCIN/WD40 REPEAT-LIKE SUPERFAMILY PROTEIN"/>
    <property type="match status" value="1"/>
</dbReference>
<dbReference type="AlphaFoldDB" id="A0A0A9DGP1"/>
<proteinExistence type="predicted"/>
<name>A0A0A9DGP1_ARUDO</name>
<organism evidence="1">
    <name type="scientific">Arundo donax</name>
    <name type="common">Giant reed</name>
    <name type="synonym">Donax arundinaceus</name>
    <dbReference type="NCBI Taxonomy" id="35708"/>
    <lineage>
        <taxon>Eukaryota</taxon>
        <taxon>Viridiplantae</taxon>
        <taxon>Streptophyta</taxon>
        <taxon>Embryophyta</taxon>
        <taxon>Tracheophyta</taxon>
        <taxon>Spermatophyta</taxon>
        <taxon>Magnoliopsida</taxon>
        <taxon>Liliopsida</taxon>
        <taxon>Poales</taxon>
        <taxon>Poaceae</taxon>
        <taxon>PACMAD clade</taxon>
        <taxon>Arundinoideae</taxon>
        <taxon>Arundineae</taxon>
        <taxon>Arundo</taxon>
    </lineage>
</organism>
<sequence>MCFKPGNEDFVYASSGNEILSFDIRMGPQAKPLETYNYNRDEINQVICYKPLPNNFFILV</sequence>
<dbReference type="EMBL" id="GBRH01210904">
    <property type="protein sequence ID" value="JAD86991.1"/>
    <property type="molecule type" value="Transcribed_RNA"/>
</dbReference>